<dbReference type="KEGG" id="cak:Caul_4055"/>
<evidence type="ECO:0000313" key="2">
    <source>
        <dbReference type="EMBL" id="ABZ73180.1"/>
    </source>
</evidence>
<keyword evidence="1" id="KW-0812">Transmembrane</keyword>
<proteinExistence type="predicted"/>
<dbReference type="HOGENOM" id="CLU_2680953_0_0_5"/>
<organism evidence="2">
    <name type="scientific">Caulobacter sp. (strain K31)</name>
    <dbReference type="NCBI Taxonomy" id="366602"/>
    <lineage>
        <taxon>Bacteria</taxon>
        <taxon>Pseudomonadati</taxon>
        <taxon>Pseudomonadota</taxon>
        <taxon>Alphaproteobacteria</taxon>
        <taxon>Caulobacterales</taxon>
        <taxon>Caulobacteraceae</taxon>
        <taxon>Caulobacter</taxon>
    </lineage>
</organism>
<reference evidence="2" key="1">
    <citation type="submission" date="2008-01" db="EMBL/GenBank/DDBJ databases">
        <title>Complete sequence of chromosome of Caulobacter sp. K31.</title>
        <authorList>
            <consortium name="US DOE Joint Genome Institute"/>
            <person name="Copeland A."/>
            <person name="Lucas S."/>
            <person name="Lapidus A."/>
            <person name="Barry K."/>
            <person name="Glavina del Rio T."/>
            <person name="Dalin E."/>
            <person name="Tice H."/>
            <person name="Pitluck S."/>
            <person name="Bruce D."/>
            <person name="Goodwin L."/>
            <person name="Thompson L.S."/>
            <person name="Brettin T."/>
            <person name="Detter J.C."/>
            <person name="Han C."/>
            <person name="Schmutz J."/>
            <person name="Larimer F."/>
            <person name="Land M."/>
            <person name="Hauser L."/>
            <person name="Kyrpides N."/>
            <person name="Kim E."/>
            <person name="Stephens C."/>
            <person name="Richardson P."/>
        </authorList>
    </citation>
    <scope>NUCLEOTIDE SEQUENCE [LARGE SCALE GENOMIC DNA]</scope>
    <source>
        <strain evidence="2">K31</strain>
    </source>
</reference>
<feature type="transmembrane region" description="Helical" evidence="1">
    <location>
        <begin position="47"/>
        <end position="68"/>
    </location>
</feature>
<name>B0SWX2_CAUSK</name>
<dbReference type="STRING" id="366602.Caul_4055"/>
<dbReference type="AlphaFoldDB" id="B0SWX2"/>
<keyword evidence="1" id="KW-1133">Transmembrane helix</keyword>
<dbReference type="OrthoDB" id="7193109at2"/>
<sequence length="74" mass="7873" precursor="true">MRLKASRAARLLIPPLPVLTSLEAKVLAATWTLAALSTLGVALAQSVRMFLLSALAVLFGTLAALWMLDGLARR</sequence>
<dbReference type="EMBL" id="CP000927">
    <property type="protein sequence ID" value="ABZ73180.1"/>
    <property type="molecule type" value="Genomic_DNA"/>
</dbReference>
<keyword evidence="1" id="KW-0472">Membrane</keyword>
<gene>
    <name evidence="2" type="ordered locus">Caul_4055</name>
</gene>
<evidence type="ECO:0000256" key="1">
    <source>
        <dbReference type="SAM" id="Phobius"/>
    </source>
</evidence>
<protein>
    <submittedName>
        <fullName evidence="2">Uncharacterized protein</fullName>
    </submittedName>
</protein>
<accession>B0SWX2</accession>